<evidence type="ECO:0000256" key="3">
    <source>
        <dbReference type="ARBA" id="ARBA00022801"/>
    </source>
</evidence>
<dbReference type="SUPFAM" id="SSF53474">
    <property type="entry name" value="alpha/beta-Hydrolases"/>
    <property type="match status" value="1"/>
</dbReference>
<keyword evidence="3 7" id="KW-0378">Hydrolase</keyword>
<evidence type="ECO:0000259" key="6">
    <source>
        <dbReference type="Pfam" id="PF08386"/>
    </source>
</evidence>
<dbReference type="InterPro" id="IPR000073">
    <property type="entry name" value="AB_hydrolase_1"/>
</dbReference>
<evidence type="ECO:0000256" key="2">
    <source>
        <dbReference type="ARBA" id="ARBA00022729"/>
    </source>
</evidence>
<evidence type="ECO:0000259" key="5">
    <source>
        <dbReference type="Pfam" id="PF00561"/>
    </source>
</evidence>
<dbReference type="GO" id="GO:0016787">
    <property type="term" value="F:hydrolase activity"/>
    <property type="evidence" value="ECO:0007669"/>
    <property type="project" value="UniProtKB-KW"/>
</dbReference>
<comment type="similarity">
    <text evidence="1">Belongs to the peptidase S33 family.</text>
</comment>
<feature type="domain" description="AB hydrolase-1" evidence="5">
    <location>
        <begin position="100"/>
        <end position="284"/>
    </location>
</feature>
<evidence type="ECO:0000256" key="4">
    <source>
        <dbReference type="SAM" id="SignalP"/>
    </source>
</evidence>
<proteinExistence type="inferred from homology"/>
<protein>
    <submittedName>
        <fullName evidence="7">Alpha/beta fold hydrolase</fullName>
    </submittedName>
</protein>
<keyword evidence="8" id="KW-1185">Reference proteome</keyword>
<feature type="domain" description="Peptidase S33 tripeptidyl aminopeptidase-like C-terminal" evidence="6">
    <location>
        <begin position="403"/>
        <end position="499"/>
    </location>
</feature>
<feature type="signal peptide" evidence="4">
    <location>
        <begin position="1"/>
        <end position="26"/>
    </location>
</feature>
<evidence type="ECO:0000313" key="8">
    <source>
        <dbReference type="Proteomes" id="UP001589894"/>
    </source>
</evidence>
<accession>A0ABV6NSD8</accession>
<sequence length="505" mass="53201">MTLHSRRWLAALAAGTLTAGAPTAGALTAGAPTISLGAATAAATRPLGAAIGWRPCPDAPAADCATLRVPVDWAHPEGATTDLALARRRATDPARRIGSLLINTGGPGGSGVADIIDDSSDFSALVRARFDLVSWDPRGFGLSHPVQCDPELLAHPVSRYPTDRSGFAALIRYNRALMTSCRSATGPLFDHLDTGSTARDVEAIRAALGEDRLTFSGLSYGTLIGEQYAELFPGRIRAMALDSDEDHSVGATRAAVRLSRALEGSFDQFAEWCGRTPACALYPHDPRAALDRVYARASRGTLYVPGAPDQRVTVEDLAGALRGELTGVGGWPSLAQNLRTIDEEPAVTQRPQPGPVEPWSAEEAAKTAVICEDHAWNVAGFADLSRLREAMRRTAPHTRLSSTAIQDVTGCLGFPGPVPNPQHRLVVRGAPALLMVNSRYDVATPYPGAVDAGRQIGRSAVLLTYDGASHADYAETSCVRAAVDAYLISLRAPGPGAHCPAIFPA</sequence>
<organism evidence="7 8">
    <name type="scientific">Plantactinospora siamensis</name>
    <dbReference type="NCBI Taxonomy" id="555372"/>
    <lineage>
        <taxon>Bacteria</taxon>
        <taxon>Bacillati</taxon>
        <taxon>Actinomycetota</taxon>
        <taxon>Actinomycetes</taxon>
        <taxon>Micromonosporales</taxon>
        <taxon>Micromonosporaceae</taxon>
        <taxon>Plantactinospora</taxon>
    </lineage>
</organism>
<dbReference type="Proteomes" id="UP001589894">
    <property type="component" value="Unassembled WGS sequence"/>
</dbReference>
<name>A0ABV6NSD8_9ACTN</name>
<feature type="chain" id="PRO_5045730138" evidence="4">
    <location>
        <begin position="27"/>
        <end position="505"/>
    </location>
</feature>
<dbReference type="PROSITE" id="PS51318">
    <property type="entry name" value="TAT"/>
    <property type="match status" value="1"/>
</dbReference>
<dbReference type="PANTHER" id="PTHR43248">
    <property type="entry name" value="2-SUCCINYL-6-HYDROXY-2,4-CYCLOHEXADIENE-1-CARBOXYLATE SYNTHASE"/>
    <property type="match status" value="1"/>
</dbReference>
<keyword evidence="2 4" id="KW-0732">Signal</keyword>
<evidence type="ECO:0000256" key="1">
    <source>
        <dbReference type="ARBA" id="ARBA00010088"/>
    </source>
</evidence>
<dbReference type="InterPro" id="IPR013595">
    <property type="entry name" value="Pept_S33_TAP-like_C"/>
</dbReference>
<dbReference type="InterPro" id="IPR006311">
    <property type="entry name" value="TAT_signal"/>
</dbReference>
<dbReference type="Pfam" id="PF08386">
    <property type="entry name" value="Abhydrolase_4"/>
    <property type="match status" value="1"/>
</dbReference>
<dbReference type="InterPro" id="IPR029058">
    <property type="entry name" value="AB_hydrolase_fold"/>
</dbReference>
<comment type="caution">
    <text evidence="7">The sequence shown here is derived from an EMBL/GenBank/DDBJ whole genome shotgun (WGS) entry which is preliminary data.</text>
</comment>
<dbReference type="Gene3D" id="3.40.50.1820">
    <property type="entry name" value="alpha/beta hydrolase"/>
    <property type="match status" value="1"/>
</dbReference>
<dbReference type="Pfam" id="PF00561">
    <property type="entry name" value="Abhydrolase_1"/>
    <property type="match status" value="1"/>
</dbReference>
<dbReference type="RefSeq" id="WP_377336361.1">
    <property type="nucleotide sequence ID" value="NZ_JBHLUE010000004.1"/>
</dbReference>
<dbReference type="InterPro" id="IPR051601">
    <property type="entry name" value="Serine_prot/Carboxylest_S33"/>
</dbReference>
<evidence type="ECO:0000313" key="7">
    <source>
        <dbReference type="EMBL" id="MFC0563616.1"/>
    </source>
</evidence>
<gene>
    <name evidence="7" type="ORF">ACFFHU_05480</name>
</gene>
<dbReference type="EMBL" id="JBHLUE010000004">
    <property type="protein sequence ID" value="MFC0563616.1"/>
    <property type="molecule type" value="Genomic_DNA"/>
</dbReference>
<dbReference type="PANTHER" id="PTHR43248:SF29">
    <property type="entry name" value="TRIPEPTIDYL AMINOPEPTIDASE"/>
    <property type="match status" value="1"/>
</dbReference>
<reference evidence="7 8" key="1">
    <citation type="submission" date="2024-09" db="EMBL/GenBank/DDBJ databases">
        <authorList>
            <person name="Sun Q."/>
            <person name="Mori K."/>
        </authorList>
    </citation>
    <scope>NUCLEOTIDE SEQUENCE [LARGE SCALE GENOMIC DNA]</scope>
    <source>
        <strain evidence="7 8">TBRC 2205</strain>
    </source>
</reference>